<keyword evidence="1" id="KW-0472">Membrane</keyword>
<dbReference type="EMBL" id="WTVS01000001">
    <property type="protein sequence ID" value="NMF95872.1"/>
    <property type="molecule type" value="Genomic_DNA"/>
</dbReference>
<accession>A0ABX1N9C5</accession>
<organism evidence="2 3">
    <name type="scientific">Aromatoleum toluolicum</name>
    <dbReference type="NCBI Taxonomy" id="90060"/>
    <lineage>
        <taxon>Bacteria</taxon>
        <taxon>Pseudomonadati</taxon>
        <taxon>Pseudomonadota</taxon>
        <taxon>Betaproteobacteria</taxon>
        <taxon>Rhodocyclales</taxon>
        <taxon>Rhodocyclaceae</taxon>
        <taxon>Aromatoleum</taxon>
    </lineage>
</organism>
<evidence type="ECO:0000313" key="3">
    <source>
        <dbReference type="Proteomes" id="UP000634522"/>
    </source>
</evidence>
<feature type="transmembrane region" description="Helical" evidence="1">
    <location>
        <begin position="32"/>
        <end position="61"/>
    </location>
</feature>
<keyword evidence="1" id="KW-0812">Transmembrane</keyword>
<evidence type="ECO:0000313" key="2">
    <source>
        <dbReference type="EMBL" id="NMF95872.1"/>
    </source>
</evidence>
<evidence type="ECO:0000256" key="1">
    <source>
        <dbReference type="SAM" id="Phobius"/>
    </source>
</evidence>
<dbReference type="Proteomes" id="UP000634522">
    <property type="component" value="Unassembled WGS sequence"/>
</dbReference>
<dbReference type="RefSeq" id="WP_169136684.1">
    <property type="nucleotide sequence ID" value="NZ_WTVS01000001.1"/>
</dbReference>
<keyword evidence="3" id="KW-1185">Reference proteome</keyword>
<protein>
    <submittedName>
        <fullName evidence="2">Uncharacterized protein</fullName>
    </submittedName>
</protein>
<sequence>MDRLLSLAGRISGVGGLALCLIAGIARLSGNYWIGGFQVGTLLQAGIGALVAGCFLLLWALTERAG</sequence>
<keyword evidence="1" id="KW-1133">Transmembrane helix</keyword>
<gene>
    <name evidence="2" type="ORF">GPA27_00440</name>
</gene>
<comment type="caution">
    <text evidence="2">The sequence shown here is derived from an EMBL/GenBank/DDBJ whole genome shotgun (WGS) entry which is preliminary data.</text>
</comment>
<feature type="transmembrane region" description="Helical" evidence="1">
    <location>
        <begin position="7"/>
        <end position="26"/>
    </location>
</feature>
<proteinExistence type="predicted"/>
<reference evidence="2 3" key="1">
    <citation type="submission" date="2019-12" db="EMBL/GenBank/DDBJ databases">
        <title>Comparative genomics gives insights into the taxonomy of the Azoarcus-Aromatoleum group and reveals separate origins of nif in the plant-associated Azoarcus and non-plant-associated Aromatoleum sub-groups.</title>
        <authorList>
            <person name="Lafos M."/>
            <person name="Maluk M."/>
            <person name="Batista M."/>
            <person name="Junghare M."/>
            <person name="Carmona M."/>
            <person name="Faoro H."/>
            <person name="Cruz L.M."/>
            <person name="Battistoni F."/>
            <person name="De Souza E."/>
            <person name="Pedrosa F."/>
            <person name="Chen W.-M."/>
            <person name="Poole P.S."/>
            <person name="Dixon R.A."/>
            <person name="James E.K."/>
        </authorList>
    </citation>
    <scope>NUCLEOTIDE SEQUENCE [LARGE SCALE GENOMIC DNA]</scope>
    <source>
        <strain evidence="2 3">T</strain>
    </source>
</reference>
<name>A0ABX1N9C5_9RHOO</name>